<dbReference type="RefSeq" id="WP_015286227.1">
    <property type="nucleotide sequence ID" value="NC_019943.1"/>
</dbReference>
<protein>
    <submittedName>
        <fullName evidence="1">Uncharacterized protein</fullName>
    </submittedName>
</protein>
<dbReference type="GeneID" id="14309651"/>
<keyword evidence="2" id="KW-1185">Reference proteome</keyword>
<dbReference type="KEGG" id="mfo:Metfor_2259"/>
<name>L0HJM4_METFS</name>
<accession>L0HJM4</accession>
<reference evidence="2" key="1">
    <citation type="submission" date="2011-12" db="EMBL/GenBank/DDBJ databases">
        <title>Complete sequence of Methanoregula formicicum SMSP.</title>
        <authorList>
            <person name="Lucas S."/>
            <person name="Han J."/>
            <person name="Lapidus A."/>
            <person name="Cheng J.-F."/>
            <person name="Goodwin L."/>
            <person name="Pitluck S."/>
            <person name="Peters L."/>
            <person name="Ovchinnikova G."/>
            <person name="Teshima H."/>
            <person name="Detter J.C."/>
            <person name="Han C."/>
            <person name="Tapia R."/>
            <person name="Land M."/>
            <person name="Hauser L."/>
            <person name="Kyrpides N."/>
            <person name="Ivanova N."/>
            <person name="Pagani I."/>
            <person name="Imachi H."/>
            <person name="Tamaki H."/>
            <person name="Sekiguchi Y."/>
            <person name="Kamagata Y."/>
            <person name="Cadillo-Quiroz H."/>
            <person name="Zinder S."/>
            <person name="Liu W.-T."/>
            <person name="Woyke T."/>
        </authorList>
    </citation>
    <scope>NUCLEOTIDE SEQUENCE [LARGE SCALE GENOMIC DNA]</scope>
    <source>
        <strain evidence="2">DSM 22288 / NBRC 105244 / SMSP</strain>
    </source>
</reference>
<evidence type="ECO:0000313" key="1">
    <source>
        <dbReference type="EMBL" id="AGB03264.1"/>
    </source>
</evidence>
<gene>
    <name evidence="1" type="ordered locus">Metfor_2259</name>
</gene>
<organism evidence="1 2">
    <name type="scientific">Methanoregula formicica (strain DSM 22288 / NBRC 105244 / SMSP)</name>
    <dbReference type="NCBI Taxonomy" id="593750"/>
    <lineage>
        <taxon>Archaea</taxon>
        <taxon>Methanobacteriati</taxon>
        <taxon>Methanobacteriota</taxon>
        <taxon>Stenosarchaea group</taxon>
        <taxon>Methanomicrobia</taxon>
        <taxon>Methanomicrobiales</taxon>
        <taxon>Methanoregulaceae</taxon>
        <taxon>Methanoregula</taxon>
    </lineage>
</organism>
<reference evidence="1 2" key="2">
    <citation type="journal article" date="2014" name="Genome Announc.">
        <title>Complete Genome Sequence of Methanoregula formicica SMSPT, a Mesophilic Hydrogenotrophic Methanogen Isolated from a Methanogenic Upflow Anaerobic Sludge Blanket Reactor.</title>
        <authorList>
            <person name="Yamamoto K."/>
            <person name="Tamaki H."/>
            <person name="Cadillo-Quiroz H."/>
            <person name="Imachi H."/>
            <person name="Kyrpides N."/>
            <person name="Woyke T."/>
            <person name="Goodwin L."/>
            <person name="Zinder S.H."/>
            <person name="Kamagata Y."/>
            <person name="Liu W.T."/>
        </authorList>
    </citation>
    <scope>NUCLEOTIDE SEQUENCE [LARGE SCALE GENOMIC DNA]</scope>
    <source>
        <strain evidence="2">DSM 22288 / NBRC 105244 / SMSP</strain>
    </source>
</reference>
<dbReference type="Proteomes" id="UP000010824">
    <property type="component" value="Chromosome"/>
</dbReference>
<dbReference type="AlphaFoldDB" id="L0HJM4"/>
<dbReference type="EMBL" id="CP003167">
    <property type="protein sequence ID" value="AGB03264.1"/>
    <property type="molecule type" value="Genomic_DNA"/>
</dbReference>
<dbReference type="InParanoid" id="L0HJM4"/>
<evidence type="ECO:0000313" key="2">
    <source>
        <dbReference type="Proteomes" id="UP000010824"/>
    </source>
</evidence>
<dbReference type="HOGENOM" id="CLU_182711_0_0_2"/>
<sequence length="79" mass="7991">MNFGTISGIGGAAVAYLQTPEGQEAVKKFLASPEGISLMQDFFASAEGKKALSGALPGILTGLNLPAGAPEMIIAALNR</sequence>
<dbReference type="eggNOG" id="arCOG09594">
    <property type="taxonomic scope" value="Archaea"/>
</dbReference>
<proteinExistence type="predicted"/>